<evidence type="ECO:0000256" key="5">
    <source>
        <dbReference type="ARBA" id="ARBA00013189"/>
    </source>
</evidence>
<evidence type="ECO:0000256" key="3">
    <source>
        <dbReference type="ARBA" id="ARBA00004947"/>
    </source>
</evidence>
<dbReference type="GO" id="GO:0033499">
    <property type="term" value="P:galactose catabolic process via UDP-galactose, Leloir pathway"/>
    <property type="evidence" value="ECO:0007669"/>
    <property type="project" value="TreeGrafter"/>
</dbReference>
<evidence type="ECO:0000256" key="10">
    <source>
        <dbReference type="RuleBase" id="RU366046"/>
    </source>
</evidence>
<dbReference type="Proteomes" id="UP000186400">
    <property type="component" value="Unassembled WGS sequence"/>
</dbReference>
<dbReference type="Gene3D" id="3.90.25.10">
    <property type="entry name" value="UDP-galactose 4-epimerase, domain 1"/>
    <property type="match status" value="1"/>
</dbReference>
<dbReference type="UniPathway" id="UPA00214"/>
<evidence type="ECO:0000256" key="1">
    <source>
        <dbReference type="ARBA" id="ARBA00000083"/>
    </source>
</evidence>
<dbReference type="STRING" id="159291.SAMN05920897_10636"/>
<dbReference type="SUPFAM" id="SSF51735">
    <property type="entry name" value="NAD(P)-binding Rossmann-fold domains"/>
    <property type="match status" value="1"/>
</dbReference>
<comment type="similarity">
    <text evidence="4 10">Belongs to the NAD(P)-dependent epimerase/dehydratase family.</text>
</comment>
<evidence type="ECO:0000256" key="9">
    <source>
        <dbReference type="ARBA" id="ARBA00023277"/>
    </source>
</evidence>
<comment type="catalytic activity">
    <reaction evidence="1 10">
        <text>UDP-alpha-D-glucose = UDP-alpha-D-galactose</text>
        <dbReference type="Rhea" id="RHEA:22168"/>
        <dbReference type="ChEBI" id="CHEBI:58885"/>
        <dbReference type="ChEBI" id="CHEBI:66914"/>
        <dbReference type="EC" id="5.1.3.2"/>
    </reaction>
</comment>
<keyword evidence="9 10" id="KW-0119">Carbohydrate metabolism</keyword>
<dbReference type="InterPro" id="IPR036291">
    <property type="entry name" value="NAD(P)-bd_dom_sf"/>
</dbReference>
<dbReference type="InterPro" id="IPR005886">
    <property type="entry name" value="UDP_G4E"/>
</dbReference>
<dbReference type="Gene3D" id="3.40.50.720">
    <property type="entry name" value="NAD(P)-binding Rossmann-like Domain"/>
    <property type="match status" value="1"/>
</dbReference>
<evidence type="ECO:0000313" key="13">
    <source>
        <dbReference type="Proteomes" id="UP000186400"/>
    </source>
</evidence>
<keyword evidence="8 10" id="KW-0413">Isomerase</keyword>
<dbReference type="PANTHER" id="PTHR43725">
    <property type="entry name" value="UDP-GLUCOSE 4-EPIMERASE"/>
    <property type="match status" value="1"/>
</dbReference>
<evidence type="ECO:0000259" key="11">
    <source>
        <dbReference type="Pfam" id="PF01370"/>
    </source>
</evidence>
<dbReference type="Pfam" id="PF01370">
    <property type="entry name" value="Epimerase"/>
    <property type="match status" value="1"/>
</dbReference>
<comment type="subunit">
    <text evidence="10">Homodimer.</text>
</comment>
<feature type="domain" description="NAD-dependent epimerase/dehydratase" evidence="11">
    <location>
        <begin position="3"/>
        <end position="250"/>
    </location>
</feature>
<evidence type="ECO:0000256" key="2">
    <source>
        <dbReference type="ARBA" id="ARBA00001911"/>
    </source>
</evidence>
<accession>A0A1N6RBB6</accession>
<dbReference type="NCBIfam" id="TIGR01179">
    <property type="entry name" value="galE"/>
    <property type="match status" value="1"/>
</dbReference>
<reference evidence="12 13" key="1">
    <citation type="submission" date="2017-01" db="EMBL/GenBank/DDBJ databases">
        <authorList>
            <person name="Mah S.A."/>
            <person name="Swanson W.J."/>
            <person name="Moy G.W."/>
            <person name="Vacquier V.D."/>
        </authorList>
    </citation>
    <scope>NUCLEOTIDE SEQUENCE [LARGE SCALE GENOMIC DNA]</scope>
    <source>
        <strain evidence="12 13">ASpG1</strain>
    </source>
</reference>
<dbReference type="GO" id="GO:0003978">
    <property type="term" value="F:UDP-glucose 4-epimerase activity"/>
    <property type="evidence" value="ECO:0007669"/>
    <property type="project" value="UniProtKB-UniRule"/>
</dbReference>
<protein>
    <recommendedName>
        <fullName evidence="6 10">UDP-glucose 4-epimerase</fullName>
        <ecNumber evidence="5 10">5.1.3.2</ecNumber>
    </recommendedName>
</protein>
<dbReference type="EC" id="5.1.3.2" evidence="5 10"/>
<evidence type="ECO:0000256" key="4">
    <source>
        <dbReference type="ARBA" id="ARBA00007637"/>
    </source>
</evidence>
<dbReference type="InterPro" id="IPR001509">
    <property type="entry name" value="Epimerase_deHydtase"/>
</dbReference>
<organism evidence="12 13">
    <name type="scientific">Alkalispirochaeta americana</name>
    <dbReference type="NCBI Taxonomy" id="159291"/>
    <lineage>
        <taxon>Bacteria</taxon>
        <taxon>Pseudomonadati</taxon>
        <taxon>Spirochaetota</taxon>
        <taxon>Spirochaetia</taxon>
        <taxon>Spirochaetales</taxon>
        <taxon>Spirochaetaceae</taxon>
        <taxon>Alkalispirochaeta</taxon>
    </lineage>
</organism>
<dbReference type="EMBL" id="FTMS01000006">
    <property type="protein sequence ID" value="SIQ26107.1"/>
    <property type="molecule type" value="Genomic_DNA"/>
</dbReference>
<evidence type="ECO:0000256" key="7">
    <source>
        <dbReference type="ARBA" id="ARBA00023027"/>
    </source>
</evidence>
<gene>
    <name evidence="12" type="ORF">SAMN05920897_10636</name>
</gene>
<evidence type="ECO:0000313" key="12">
    <source>
        <dbReference type="EMBL" id="SIQ26107.1"/>
    </source>
</evidence>
<dbReference type="AlphaFoldDB" id="A0A1N6RBB6"/>
<dbReference type="PANTHER" id="PTHR43725:SF53">
    <property type="entry name" value="UDP-ARABINOSE 4-EPIMERASE 1"/>
    <property type="match status" value="1"/>
</dbReference>
<dbReference type="RefSeq" id="WP_076488326.1">
    <property type="nucleotide sequence ID" value="NZ_FTMS01000006.1"/>
</dbReference>
<evidence type="ECO:0000256" key="6">
    <source>
        <dbReference type="ARBA" id="ARBA00018569"/>
    </source>
</evidence>
<sequence length="332" mass="35941">MKVLVIGGAGYIGSHVVKALRRSGHAITVFDNLSSGLRENLQPDTAFVHGDILIPAQIEAALQGQEAVIHLAAFKAAGESMESPEKYAINNLNGTVNILNAMTAAGVKALVFSSSAAVYGEPEYLPIDENHPTRPENFYGFTKLEIERLLAWYDQLRGVRFAALRYFNAAGYDPEGEVCGLEQSPANLLPVIMEVAAGLRQELKIFGTDYETPDGTGVRDYIHVTDLADAHLRALEYITSKNASLTVNLGSEAGLSVQEMVSAAREITGQAIPVQEVPRRPGDPARLVASAALARDLLQWSPSFSDGPTLVRTSWEAYRKQHPPGSNSRADR</sequence>
<keyword evidence="13" id="KW-1185">Reference proteome</keyword>
<comment type="cofactor">
    <cofactor evidence="2 10">
        <name>NAD(+)</name>
        <dbReference type="ChEBI" id="CHEBI:57540"/>
    </cofactor>
</comment>
<dbReference type="CDD" id="cd05247">
    <property type="entry name" value="UDP_G4E_1_SDR_e"/>
    <property type="match status" value="1"/>
</dbReference>
<evidence type="ECO:0000256" key="8">
    <source>
        <dbReference type="ARBA" id="ARBA00023235"/>
    </source>
</evidence>
<comment type="pathway">
    <text evidence="3 10">Carbohydrate metabolism; galactose metabolism.</text>
</comment>
<name>A0A1N6RBB6_9SPIO</name>
<keyword evidence="7 10" id="KW-0520">NAD</keyword>
<proteinExistence type="inferred from homology"/>